<protein>
    <recommendedName>
        <fullName evidence="8">4-nitrophenylphosphatase</fullName>
    </recommendedName>
</protein>
<dbReference type="GO" id="GO:0016791">
    <property type="term" value="F:phosphatase activity"/>
    <property type="evidence" value="ECO:0007669"/>
    <property type="project" value="InterPro"/>
</dbReference>
<evidence type="ECO:0008006" key="8">
    <source>
        <dbReference type="Google" id="ProtNLM"/>
    </source>
</evidence>
<dbReference type="Gene3D" id="3.40.50.1000">
    <property type="entry name" value="HAD superfamily/HAD-like"/>
    <property type="match status" value="2"/>
</dbReference>
<dbReference type="InterPro" id="IPR006349">
    <property type="entry name" value="PGP_euk"/>
</dbReference>
<feature type="chain" id="PRO_5043965772" description="4-nitrophenylphosphatase" evidence="5">
    <location>
        <begin position="19"/>
        <end position="312"/>
    </location>
</feature>
<proteinExistence type="inferred from homology"/>
<keyword evidence="4" id="KW-0460">Magnesium</keyword>
<dbReference type="AlphaFoldDB" id="A0AAV2TE33"/>
<sequence length="312" mass="33911">MIYFVVAILFCLTAMVSLLCSCSILSHWREHSLSVFIIGVLWNYSEVIPGAPALIKYLVETNRKVYLLTNNSTRSAEQYADKCRKLGLSVTADNIICSSGVAANYLSSQGVRGPVYVLGDVGVGLELDKVGISHFGIGPDHSGDGSLLGGVDLNPNTCCVLVGFDPHINYRKLLKATTYISRGVPFYATNEDAQLPCADYVQPGTGAIVAAVKFAAGCKPIVLGKPHQPVMDVLRRRHSLDPARTIMVGDRLDTDIVFGNRFGLHSACVLTGVTTQSLLDEVKADPKRVRLRPEMEFRSVAEILEELKAADR</sequence>
<organism evidence="6 7">
    <name type="scientific">Calicophoron daubneyi</name>
    <name type="common">Rumen fluke</name>
    <name type="synonym">Paramphistomum daubneyi</name>
    <dbReference type="NCBI Taxonomy" id="300641"/>
    <lineage>
        <taxon>Eukaryota</taxon>
        <taxon>Metazoa</taxon>
        <taxon>Spiralia</taxon>
        <taxon>Lophotrochozoa</taxon>
        <taxon>Platyhelminthes</taxon>
        <taxon>Trematoda</taxon>
        <taxon>Digenea</taxon>
        <taxon>Plagiorchiida</taxon>
        <taxon>Pronocephalata</taxon>
        <taxon>Paramphistomoidea</taxon>
        <taxon>Paramphistomidae</taxon>
        <taxon>Calicophoron</taxon>
    </lineage>
</organism>
<dbReference type="GO" id="GO:0046872">
    <property type="term" value="F:metal ion binding"/>
    <property type="evidence" value="ECO:0007669"/>
    <property type="project" value="UniProtKB-KW"/>
</dbReference>
<comment type="cofactor">
    <cofactor evidence="4">
        <name>Mg(2+)</name>
        <dbReference type="ChEBI" id="CHEBI:18420"/>
    </cofactor>
    <text evidence="4">Divalent metal ions. Mg(2+) is the most effective.</text>
</comment>
<keyword evidence="1 2" id="KW-0378">Hydrolase</keyword>
<accession>A0AAV2TE33</accession>
<dbReference type="GO" id="GO:0005737">
    <property type="term" value="C:cytoplasm"/>
    <property type="evidence" value="ECO:0007669"/>
    <property type="project" value="TreeGrafter"/>
</dbReference>
<dbReference type="PANTHER" id="PTHR19288:SF93">
    <property type="entry name" value="FI11325P-RELATED"/>
    <property type="match status" value="1"/>
</dbReference>
<dbReference type="PIRSF" id="PIRSF000915">
    <property type="entry name" value="PGP-type_phosphatase"/>
    <property type="match status" value="1"/>
</dbReference>
<keyword evidence="5" id="KW-0732">Signal</keyword>
<feature type="binding site" evidence="3">
    <location>
        <position position="225"/>
    </location>
    <ligand>
        <name>substrate</name>
    </ligand>
</feature>
<dbReference type="Pfam" id="PF13242">
    <property type="entry name" value="Hydrolase_like"/>
    <property type="match status" value="1"/>
</dbReference>
<name>A0AAV2TE33_CALDB</name>
<evidence type="ECO:0000256" key="2">
    <source>
        <dbReference type="PIRNR" id="PIRNR000915"/>
    </source>
</evidence>
<evidence type="ECO:0000256" key="5">
    <source>
        <dbReference type="SAM" id="SignalP"/>
    </source>
</evidence>
<dbReference type="SUPFAM" id="SSF56784">
    <property type="entry name" value="HAD-like"/>
    <property type="match status" value="1"/>
</dbReference>
<dbReference type="InterPro" id="IPR023214">
    <property type="entry name" value="HAD_sf"/>
</dbReference>
<dbReference type="Proteomes" id="UP001497525">
    <property type="component" value="Unassembled WGS sequence"/>
</dbReference>
<comment type="similarity">
    <text evidence="2">Belongs to the HAD-like hydrolase superfamily.</text>
</comment>
<evidence type="ECO:0000256" key="3">
    <source>
        <dbReference type="PIRSR" id="PIRSR000915-2"/>
    </source>
</evidence>
<reference evidence="6" key="1">
    <citation type="submission" date="2024-06" db="EMBL/GenBank/DDBJ databases">
        <authorList>
            <person name="Liu X."/>
            <person name="Lenzi L."/>
            <person name="Haldenby T S."/>
            <person name="Uol C."/>
        </authorList>
    </citation>
    <scope>NUCLEOTIDE SEQUENCE</scope>
</reference>
<comment type="caution">
    <text evidence="6">The sequence shown here is derived from an EMBL/GenBank/DDBJ whole genome shotgun (WGS) entry which is preliminary data.</text>
</comment>
<feature type="signal peptide" evidence="5">
    <location>
        <begin position="1"/>
        <end position="18"/>
    </location>
</feature>
<gene>
    <name evidence="6" type="ORF">CDAUBV1_LOCUS9051</name>
</gene>
<dbReference type="EMBL" id="CAXLJL010000234">
    <property type="protein sequence ID" value="CAL5134965.1"/>
    <property type="molecule type" value="Genomic_DNA"/>
</dbReference>
<dbReference type="InterPro" id="IPR036412">
    <property type="entry name" value="HAD-like_sf"/>
</dbReference>
<dbReference type="InterPro" id="IPR006357">
    <property type="entry name" value="HAD-SF_hydro_IIA"/>
</dbReference>
<dbReference type="NCBIfam" id="TIGR01460">
    <property type="entry name" value="HAD-SF-IIA"/>
    <property type="match status" value="1"/>
</dbReference>
<evidence type="ECO:0000256" key="4">
    <source>
        <dbReference type="PIRSR" id="PIRSR000915-3"/>
    </source>
</evidence>
<feature type="binding site" evidence="4">
    <location>
        <position position="250"/>
    </location>
    <ligand>
        <name>Mg(2+)</name>
        <dbReference type="ChEBI" id="CHEBI:18420"/>
    </ligand>
</feature>
<evidence type="ECO:0000313" key="6">
    <source>
        <dbReference type="EMBL" id="CAL5134965.1"/>
    </source>
</evidence>
<evidence type="ECO:0000313" key="7">
    <source>
        <dbReference type="Proteomes" id="UP001497525"/>
    </source>
</evidence>
<dbReference type="Pfam" id="PF13344">
    <property type="entry name" value="Hydrolase_6"/>
    <property type="match status" value="1"/>
</dbReference>
<keyword evidence="4" id="KW-0479">Metal-binding</keyword>
<dbReference type="NCBIfam" id="TIGR01452">
    <property type="entry name" value="PGP_euk"/>
    <property type="match status" value="1"/>
</dbReference>
<dbReference type="PANTHER" id="PTHR19288">
    <property type="entry name" value="4-NITROPHENYLPHOSPHATASE-RELATED"/>
    <property type="match status" value="1"/>
</dbReference>
<evidence type="ECO:0000256" key="1">
    <source>
        <dbReference type="ARBA" id="ARBA00022801"/>
    </source>
</evidence>